<dbReference type="InterPro" id="IPR003034">
    <property type="entry name" value="SAP_dom"/>
</dbReference>
<dbReference type="SUPFAM" id="SSF68906">
    <property type="entry name" value="SAP domain"/>
    <property type="match status" value="1"/>
</dbReference>
<dbReference type="PROSITE" id="PS50800">
    <property type="entry name" value="SAP"/>
    <property type="match status" value="1"/>
</dbReference>
<proteinExistence type="predicted"/>
<dbReference type="GO" id="GO:0000785">
    <property type="term" value="C:chromatin"/>
    <property type="evidence" value="ECO:0007669"/>
    <property type="project" value="TreeGrafter"/>
</dbReference>
<dbReference type="GO" id="GO:0016874">
    <property type="term" value="F:ligase activity"/>
    <property type="evidence" value="ECO:0007669"/>
    <property type="project" value="UniProtKB-KW"/>
</dbReference>
<dbReference type="SMART" id="SM00513">
    <property type="entry name" value="SAP"/>
    <property type="match status" value="1"/>
</dbReference>
<dbReference type="PANTHER" id="PTHR10782">
    <property type="entry name" value="ZINC FINGER MIZ DOMAIN-CONTAINING PROTEIN"/>
    <property type="match status" value="1"/>
</dbReference>
<dbReference type="Gene3D" id="1.10.720.30">
    <property type="entry name" value="SAP domain"/>
    <property type="match status" value="1"/>
</dbReference>
<evidence type="ECO:0000259" key="1">
    <source>
        <dbReference type="PROSITE" id="PS50800"/>
    </source>
</evidence>
<dbReference type="PANTHER" id="PTHR10782:SF102">
    <property type="entry name" value="E3 SUMO-PROTEIN LIGASE SIZ1"/>
    <property type="match status" value="1"/>
</dbReference>
<name>A0A2P2MH72_RHIMU</name>
<accession>A0A2P2MH72</accession>
<reference evidence="2" key="1">
    <citation type="submission" date="2018-02" db="EMBL/GenBank/DDBJ databases">
        <title>Rhizophora mucronata_Transcriptome.</title>
        <authorList>
            <person name="Meera S.P."/>
            <person name="Sreeshan A."/>
            <person name="Augustine A."/>
        </authorList>
    </citation>
    <scope>NUCLEOTIDE SEQUENCE</scope>
    <source>
        <tissue evidence="2">Leaf</tissue>
    </source>
</reference>
<organism evidence="2">
    <name type="scientific">Rhizophora mucronata</name>
    <name type="common">Asiatic mangrove</name>
    <dbReference type="NCBI Taxonomy" id="61149"/>
    <lineage>
        <taxon>Eukaryota</taxon>
        <taxon>Viridiplantae</taxon>
        <taxon>Streptophyta</taxon>
        <taxon>Embryophyta</taxon>
        <taxon>Tracheophyta</taxon>
        <taxon>Spermatophyta</taxon>
        <taxon>Magnoliopsida</taxon>
        <taxon>eudicotyledons</taxon>
        <taxon>Gunneridae</taxon>
        <taxon>Pentapetalae</taxon>
        <taxon>rosids</taxon>
        <taxon>fabids</taxon>
        <taxon>Malpighiales</taxon>
        <taxon>Rhizophoraceae</taxon>
        <taxon>Rhizophora</taxon>
    </lineage>
</organism>
<evidence type="ECO:0000313" key="2">
    <source>
        <dbReference type="EMBL" id="MBX29573.1"/>
    </source>
</evidence>
<dbReference type="GO" id="GO:0016925">
    <property type="term" value="P:protein sumoylation"/>
    <property type="evidence" value="ECO:0007669"/>
    <property type="project" value="TreeGrafter"/>
</dbReference>
<sequence length="141" mass="15855">MDSVVASCKDKLAYFRIKELKDVLTELGLSKQGKKQDLVGRILAILSDERVSRMWAKKGVVGKEDVAKLVDDTYRKMQASGATDLATKGQNVLDINNVKIKMEDYFQSDRKIRCPCGNSLETESMIKVIVDTLTSYVYMLP</sequence>
<dbReference type="Gene3D" id="3.30.40.10">
    <property type="entry name" value="Zinc/RING finger domain, C3HC4 (zinc finger)"/>
    <property type="match status" value="1"/>
</dbReference>
<dbReference type="InterPro" id="IPR013083">
    <property type="entry name" value="Znf_RING/FYVE/PHD"/>
</dbReference>
<dbReference type="AlphaFoldDB" id="A0A2P2MH72"/>
<dbReference type="FunFam" id="1.10.720.30:FF:000014">
    <property type="entry name" value="E3 SUMO-protein ligase SIZ1"/>
    <property type="match status" value="1"/>
</dbReference>
<dbReference type="Pfam" id="PF02037">
    <property type="entry name" value="SAP"/>
    <property type="match status" value="1"/>
</dbReference>
<protein>
    <submittedName>
        <fullName evidence="2">E3 SUMO-protein ligase SIZ1-like</fullName>
    </submittedName>
</protein>
<feature type="domain" description="SAP" evidence="1">
    <location>
        <begin position="12"/>
        <end position="46"/>
    </location>
</feature>
<dbReference type="GO" id="GO:0061665">
    <property type="term" value="F:SUMO ligase activity"/>
    <property type="evidence" value="ECO:0007669"/>
    <property type="project" value="TreeGrafter"/>
</dbReference>
<dbReference type="InterPro" id="IPR036361">
    <property type="entry name" value="SAP_dom_sf"/>
</dbReference>
<dbReference type="EMBL" id="GGEC01049089">
    <property type="protein sequence ID" value="MBX29573.1"/>
    <property type="molecule type" value="Transcribed_RNA"/>
</dbReference>
<keyword evidence="2" id="KW-0436">Ligase</keyword>